<sequence length="390" mass="42303">MDAFVWADDAKERLEAELGKRLCFVGLQGSRARGEACEGSDVDLVVLLDGVGADDLARYRSVVRSMPDSNLACGFVGSEAVLAAWPRHELFQFYHDTAPLFGALPDVGPFSRDDALQAARMGASGIYHAACHACVFDGDSADGILESLFKGAFFALQALQFARTGAYPRAKAELACLLDGDDARILAIGRDWDSHRPANDDDRRDLVDLLLRWSEGVVIFGSGATDPEKRSCPDVEIREAAPEEWALLPDFTYEAIFKRPEDGPVPRTVLQHPALRGYYQGFGSGEADRCLVAVADGAVVGAVWTRAAAGYGSVDAETPELAMSLYPEWRGMGIGSRLLDAMLRLAEGEGWKCISLSVQLDNFARGMYLKAGFEPVEVRDGEAVMVKRIG</sequence>
<keyword evidence="3" id="KW-1185">Reference proteome</keyword>
<dbReference type="InterPro" id="IPR000182">
    <property type="entry name" value="GNAT_dom"/>
</dbReference>
<dbReference type="Pfam" id="PF01909">
    <property type="entry name" value="NTP_transf_2"/>
    <property type="match status" value="1"/>
</dbReference>
<name>D6EAJ5_9ACTN</name>
<dbReference type="InterPro" id="IPR043519">
    <property type="entry name" value="NT_sf"/>
</dbReference>
<dbReference type="CDD" id="cd04301">
    <property type="entry name" value="NAT_SF"/>
    <property type="match status" value="1"/>
</dbReference>
<dbReference type="Proteomes" id="UP000008805">
    <property type="component" value="Chromosome"/>
</dbReference>
<keyword evidence="2" id="KW-0808">Transferase</keyword>
<reference evidence="2 3" key="1">
    <citation type="submission" date="2010-03" db="EMBL/GenBank/DDBJ databases">
        <title>The genome sequence of Gordonibacter pamelaeae 7-10-1-bT.</title>
        <authorList>
            <consortium name="metaHIT consortium -- http://www.metahit.eu/"/>
            <person name="Pajon A."/>
            <person name="Turner K."/>
            <person name="Parkhill J."/>
            <person name="Timmis K."/>
            <person name="Oxley A."/>
            <person name="Wurdemann D."/>
        </authorList>
    </citation>
    <scope>NUCLEOTIDE SEQUENCE [LARGE SCALE GENOMIC DNA]</scope>
    <source>
        <strain evidence="3">7-10-1-b</strain>
    </source>
</reference>
<gene>
    <name evidence="2" type="ORF">GPA_26900</name>
</gene>
<feature type="domain" description="N-acetyltransferase" evidence="1">
    <location>
        <begin position="235"/>
        <end position="390"/>
    </location>
</feature>
<evidence type="ECO:0000313" key="3">
    <source>
        <dbReference type="Proteomes" id="UP000008805"/>
    </source>
</evidence>
<dbReference type="Pfam" id="PF00583">
    <property type="entry name" value="Acetyltransf_1"/>
    <property type="match status" value="1"/>
</dbReference>
<dbReference type="AlphaFoldDB" id="D6EAJ5"/>
<dbReference type="Gene3D" id="3.40.630.30">
    <property type="match status" value="1"/>
</dbReference>
<dbReference type="CDD" id="cd05403">
    <property type="entry name" value="NT_KNTase_like"/>
    <property type="match status" value="1"/>
</dbReference>
<reference evidence="2 3" key="2">
    <citation type="submission" date="2010-03" db="EMBL/GenBank/DDBJ databases">
        <authorList>
            <person name="Pajon A."/>
        </authorList>
    </citation>
    <scope>NUCLEOTIDE SEQUENCE [LARGE SCALE GENOMIC DNA]</scope>
    <source>
        <strain evidence="3">7-10-1-b</strain>
    </source>
</reference>
<proteinExistence type="predicted"/>
<dbReference type="GO" id="GO:0016747">
    <property type="term" value="F:acyltransferase activity, transferring groups other than amino-acyl groups"/>
    <property type="evidence" value="ECO:0007669"/>
    <property type="project" value="InterPro"/>
</dbReference>
<dbReference type="SUPFAM" id="SSF55729">
    <property type="entry name" value="Acyl-CoA N-acyltransferases (Nat)"/>
    <property type="match status" value="1"/>
</dbReference>
<accession>D6EAJ5</accession>
<organism evidence="2 3">
    <name type="scientific">Gordonibacter pamelaeae 7-10-1-b</name>
    <dbReference type="NCBI Taxonomy" id="657308"/>
    <lineage>
        <taxon>Bacteria</taxon>
        <taxon>Bacillati</taxon>
        <taxon>Actinomycetota</taxon>
        <taxon>Coriobacteriia</taxon>
        <taxon>Eggerthellales</taxon>
        <taxon>Eggerthellaceae</taxon>
        <taxon>Gordonibacter</taxon>
    </lineage>
</organism>
<dbReference type="SUPFAM" id="SSF81301">
    <property type="entry name" value="Nucleotidyltransferase"/>
    <property type="match status" value="1"/>
</dbReference>
<protein>
    <submittedName>
        <fullName evidence="2">Acetyltransferases</fullName>
    </submittedName>
</protein>
<dbReference type="Gene3D" id="3.30.460.10">
    <property type="entry name" value="Beta Polymerase, domain 2"/>
    <property type="match status" value="1"/>
</dbReference>
<evidence type="ECO:0000259" key="1">
    <source>
        <dbReference type="PROSITE" id="PS51186"/>
    </source>
</evidence>
<evidence type="ECO:0000313" key="2">
    <source>
        <dbReference type="EMBL" id="CBL04742.1"/>
    </source>
</evidence>
<dbReference type="GO" id="GO:0016779">
    <property type="term" value="F:nucleotidyltransferase activity"/>
    <property type="evidence" value="ECO:0007669"/>
    <property type="project" value="InterPro"/>
</dbReference>
<dbReference type="PROSITE" id="PS51186">
    <property type="entry name" value="GNAT"/>
    <property type="match status" value="1"/>
</dbReference>
<dbReference type="InterPro" id="IPR016181">
    <property type="entry name" value="Acyl_CoA_acyltransferase"/>
</dbReference>
<dbReference type="RefSeq" id="WP_015540086.1">
    <property type="nucleotide sequence ID" value="NC_021021.1"/>
</dbReference>
<dbReference type="KEGG" id="gpa:GPA_26900"/>
<dbReference type="HOGENOM" id="CLU_618052_0_0_11"/>
<dbReference type="EMBL" id="FP929047">
    <property type="protein sequence ID" value="CBL04742.1"/>
    <property type="molecule type" value="Genomic_DNA"/>
</dbReference>
<dbReference type="InterPro" id="IPR002934">
    <property type="entry name" value="Polymerase_NTP_transf_dom"/>
</dbReference>